<evidence type="ECO:0000256" key="5">
    <source>
        <dbReference type="PIRSR" id="PIRSR602157-2"/>
    </source>
</evidence>
<proteinExistence type="predicted"/>
<dbReference type="GO" id="GO:0031419">
    <property type="term" value="F:cobalamin binding"/>
    <property type="evidence" value="ECO:0007669"/>
    <property type="project" value="InterPro"/>
</dbReference>
<evidence type="ECO:0000256" key="1">
    <source>
        <dbReference type="ARBA" id="ARBA00004613"/>
    </source>
</evidence>
<keyword evidence="4" id="KW-0170">Cobalt</keyword>
<dbReference type="InterPro" id="IPR051588">
    <property type="entry name" value="Cobalamin_Transport"/>
</dbReference>
<name>A0A4Y2HDU1_ARAVE</name>
<keyword evidence="2" id="KW-0964">Secreted</keyword>
<keyword evidence="3" id="KW-0732">Signal</keyword>
<dbReference type="Proteomes" id="UP000499080">
    <property type="component" value="Unassembled WGS sequence"/>
</dbReference>
<feature type="binding site" evidence="4">
    <location>
        <position position="192"/>
    </location>
    <ligand>
        <name>cyanocob(III)alamin</name>
        <dbReference type="ChEBI" id="CHEBI:17439"/>
    </ligand>
</feature>
<evidence type="ECO:0000313" key="6">
    <source>
        <dbReference type="EMBL" id="GBM63449.1"/>
    </source>
</evidence>
<dbReference type="InterPro" id="IPR002157">
    <property type="entry name" value="Cbl-bd_prot"/>
</dbReference>
<dbReference type="OrthoDB" id="6423184at2759"/>
<feature type="disulfide bond" evidence="5">
    <location>
        <begin position="113"/>
        <end position="153"/>
    </location>
</feature>
<dbReference type="SUPFAM" id="SSF48239">
    <property type="entry name" value="Terpenoid cyclases/Protein prenyltransferases"/>
    <property type="match status" value="1"/>
</dbReference>
<dbReference type="Gene3D" id="2.170.130.30">
    <property type="match status" value="1"/>
</dbReference>
<dbReference type="GO" id="GO:0015889">
    <property type="term" value="P:cobalamin transport"/>
    <property type="evidence" value="ECO:0007669"/>
    <property type="project" value="InterPro"/>
</dbReference>
<feature type="binding site" evidence="4">
    <location>
        <begin position="334"/>
        <end position="335"/>
    </location>
    <ligand>
        <name>cyanocob(III)alamin</name>
        <dbReference type="ChEBI" id="CHEBI:17439"/>
    </ligand>
</feature>
<reference evidence="6 7" key="1">
    <citation type="journal article" date="2019" name="Sci. Rep.">
        <title>Orb-weaving spider Araneus ventricosus genome elucidates the spidroin gene catalogue.</title>
        <authorList>
            <person name="Kono N."/>
            <person name="Nakamura H."/>
            <person name="Ohtoshi R."/>
            <person name="Moran D.A.P."/>
            <person name="Shinohara A."/>
            <person name="Yoshida Y."/>
            <person name="Fujiwara M."/>
            <person name="Mori M."/>
            <person name="Tomita M."/>
            <person name="Arakawa K."/>
        </authorList>
    </citation>
    <scope>NUCLEOTIDE SEQUENCE [LARGE SCALE GENOMIC DNA]</scope>
</reference>
<gene>
    <name evidence="6" type="primary">CG3556_9</name>
    <name evidence="6" type="ORF">AVEN_260887_1</name>
</gene>
<feature type="binding site" evidence="4">
    <location>
        <position position="142"/>
    </location>
    <ligand>
        <name>cyanocob(III)alamin</name>
        <dbReference type="ChEBI" id="CHEBI:17439"/>
    </ligand>
</feature>
<dbReference type="AlphaFoldDB" id="A0A4Y2HDU1"/>
<accession>A0A4Y2HDU1</accession>
<comment type="subcellular location">
    <subcellularLocation>
        <location evidence="1">Secreted</location>
    </subcellularLocation>
</comment>
<organism evidence="6 7">
    <name type="scientific">Araneus ventricosus</name>
    <name type="common">Orbweaver spider</name>
    <name type="synonym">Epeira ventricosa</name>
    <dbReference type="NCBI Taxonomy" id="182803"/>
    <lineage>
        <taxon>Eukaryota</taxon>
        <taxon>Metazoa</taxon>
        <taxon>Ecdysozoa</taxon>
        <taxon>Arthropoda</taxon>
        <taxon>Chelicerata</taxon>
        <taxon>Arachnida</taxon>
        <taxon>Araneae</taxon>
        <taxon>Araneomorphae</taxon>
        <taxon>Entelegynae</taxon>
        <taxon>Araneoidea</taxon>
        <taxon>Araneidae</taxon>
        <taxon>Araneus</taxon>
    </lineage>
</organism>
<dbReference type="InterPro" id="IPR008930">
    <property type="entry name" value="Terpenoid_cyclase/PrenylTrfase"/>
</dbReference>
<dbReference type="EMBL" id="BGPR01001869">
    <property type="protein sequence ID" value="GBM63449.1"/>
    <property type="molecule type" value="Genomic_DNA"/>
</dbReference>
<dbReference type="GO" id="GO:0005615">
    <property type="term" value="C:extracellular space"/>
    <property type="evidence" value="ECO:0007669"/>
    <property type="project" value="TreeGrafter"/>
</dbReference>
<dbReference type="Gene3D" id="1.50.10.20">
    <property type="match status" value="1"/>
</dbReference>
<protein>
    <submittedName>
        <fullName evidence="6">Uncharacterized protein CG3556</fullName>
    </submittedName>
</protein>
<keyword evidence="5" id="KW-1015">Disulfide bond</keyword>
<evidence type="ECO:0000256" key="2">
    <source>
        <dbReference type="ARBA" id="ARBA00022525"/>
    </source>
</evidence>
<comment type="caution">
    <text evidence="6">The sequence shown here is derived from an EMBL/GenBank/DDBJ whole genome shotgun (WGS) entry which is preliminary data.</text>
</comment>
<evidence type="ECO:0000256" key="4">
    <source>
        <dbReference type="PIRSR" id="PIRSR602157-1"/>
    </source>
</evidence>
<sequence length="465" mass="52667">MAVSWLKQKRTAAWGWRENTPRAVVALYLASAANFSGTVLEEELMAKQTELKTAVAFLRSSLTNSELSMFINALLVTCHSPRKFYGNNLVKQLKEQIERSENFTHPLAYLALCNSNESWPLKAASDLNSILSSNSEYPFVTDLQAMALTALSCEANRSRSSDDVFQNTTWTLYRNTIQHFKKLQAHDGSFGNVYTTALITQALFSSGQEHIRDWNLNATIKYLLKELNSSSIDFLMAYLALPILNGKSLMDISYVNCSANPRKHGDDPLSDMSDYLGPKMRVRYSLYIGDEKDVIHTISLRVPENYTASEVMELAEVEDPKYKFEWKTTLGKMYVYEIAKVTNDPEAGKFWLLFVGAANSSDPLVHLRKGPDEVIMGDGEHLILCENETIDWEGKPLVDLKQRPGEWFMNYFLVIRPLADQITPPQSCAFFPDDDWKRSTLDWTSLSATRVWPTQTIPHSLPGPL</sequence>
<evidence type="ECO:0000256" key="3">
    <source>
        <dbReference type="ARBA" id="ARBA00022729"/>
    </source>
</evidence>
<dbReference type="PANTHER" id="PTHR10559">
    <property type="entry name" value="TRANSCOBALAMIN-1/GASTRIC INTRINSIC FACTOR"/>
    <property type="match status" value="1"/>
</dbReference>
<dbReference type="Pfam" id="PF01122">
    <property type="entry name" value="Cobalamin_bind"/>
    <property type="match status" value="1"/>
</dbReference>
<feature type="binding site" evidence="4">
    <location>
        <begin position="351"/>
        <end position="353"/>
    </location>
    <ligand>
        <name>cyanocob(III)alamin</name>
        <dbReference type="ChEBI" id="CHEBI:17439"/>
    </ligand>
</feature>
<dbReference type="PANTHER" id="PTHR10559:SF18">
    <property type="entry name" value="TRANSCOBALAMIN II"/>
    <property type="match status" value="1"/>
</dbReference>
<evidence type="ECO:0000313" key="7">
    <source>
        <dbReference type="Proteomes" id="UP000499080"/>
    </source>
</evidence>
<keyword evidence="7" id="KW-1185">Reference proteome</keyword>